<dbReference type="GeneID" id="63836743"/>
<feature type="region of interest" description="Disordered" evidence="1">
    <location>
        <begin position="1"/>
        <end position="35"/>
    </location>
</feature>
<dbReference type="OrthoDB" id="10674574at2759"/>
<accession>A0A9P4Y3W4</accession>
<organism evidence="2 3">
    <name type="scientific">Cryphonectria parasitica (strain ATCC 38755 / EP155)</name>
    <dbReference type="NCBI Taxonomy" id="660469"/>
    <lineage>
        <taxon>Eukaryota</taxon>
        <taxon>Fungi</taxon>
        <taxon>Dikarya</taxon>
        <taxon>Ascomycota</taxon>
        <taxon>Pezizomycotina</taxon>
        <taxon>Sordariomycetes</taxon>
        <taxon>Sordariomycetidae</taxon>
        <taxon>Diaporthales</taxon>
        <taxon>Cryphonectriaceae</taxon>
        <taxon>Cryphonectria-Endothia species complex</taxon>
        <taxon>Cryphonectria</taxon>
    </lineage>
</organism>
<keyword evidence="3" id="KW-1185">Reference proteome</keyword>
<dbReference type="Pfam" id="PF07799">
    <property type="entry name" value="DUF1643"/>
    <property type="match status" value="1"/>
</dbReference>
<reference evidence="2" key="1">
    <citation type="journal article" date="2020" name="Phytopathology">
        <title>Genome sequence of the chestnut blight fungus Cryphonectria parasitica EP155: A fundamental resource for an archetypical invasive plant pathogen.</title>
        <authorList>
            <person name="Crouch J.A."/>
            <person name="Dawe A."/>
            <person name="Aerts A."/>
            <person name="Barry K."/>
            <person name="Churchill A.C.L."/>
            <person name="Grimwood J."/>
            <person name="Hillman B."/>
            <person name="Milgroom M.G."/>
            <person name="Pangilinan J."/>
            <person name="Smith M."/>
            <person name="Salamov A."/>
            <person name="Schmutz J."/>
            <person name="Yadav J."/>
            <person name="Grigoriev I.V."/>
            <person name="Nuss D."/>
        </authorList>
    </citation>
    <scope>NUCLEOTIDE SEQUENCE</scope>
    <source>
        <strain evidence="2">EP155</strain>
    </source>
</reference>
<dbReference type="EMBL" id="MU032347">
    <property type="protein sequence ID" value="KAF3766156.1"/>
    <property type="molecule type" value="Genomic_DNA"/>
</dbReference>
<dbReference type="RefSeq" id="XP_040777117.1">
    <property type="nucleotide sequence ID" value="XM_040919614.1"/>
</dbReference>
<sequence>MPFSGLDTGTEEASGTTTQERQREENTSERIPAIRQPENVAKDAYVSPCQKYRWWLTRIWDPALATLAFVMLNPSTADAQADDPTTRRCIAFARRDGFGGICIFNLWGLRATSPVDLKKRLAATTMDGKDDSLTEFLLADYWLRYAAGRFTHVVCAWGNVPGTLRHQGVQRAACLCRGLTGGAGDLLCLGCTGSGQPRHPLYVRNEQPLLPYCVP</sequence>
<evidence type="ECO:0000313" key="3">
    <source>
        <dbReference type="Proteomes" id="UP000803844"/>
    </source>
</evidence>
<evidence type="ECO:0000256" key="1">
    <source>
        <dbReference type="SAM" id="MobiDB-lite"/>
    </source>
</evidence>
<name>A0A9P4Y3W4_CRYP1</name>
<proteinExistence type="predicted"/>
<dbReference type="InterPro" id="IPR012441">
    <property type="entry name" value="DUF1643"/>
</dbReference>
<evidence type="ECO:0000313" key="2">
    <source>
        <dbReference type="EMBL" id="KAF3766156.1"/>
    </source>
</evidence>
<dbReference type="AlphaFoldDB" id="A0A9P4Y3W4"/>
<protein>
    <submittedName>
        <fullName evidence="2">DUF1643-domain-containing protein</fullName>
    </submittedName>
</protein>
<comment type="caution">
    <text evidence="2">The sequence shown here is derived from an EMBL/GenBank/DDBJ whole genome shotgun (WGS) entry which is preliminary data.</text>
</comment>
<gene>
    <name evidence="2" type="ORF">M406DRAFT_322259</name>
</gene>
<dbReference type="Proteomes" id="UP000803844">
    <property type="component" value="Unassembled WGS sequence"/>
</dbReference>